<gene>
    <name evidence="4" type="ORF">BECKDK2373C_GA0170839_100912</name>
</gene>
<feature type="domain" description="Sulfatase-modifying factor enzyme-like" evidence="3">
    <location>
        <begin position="655"/>
        <end position="893"/>
    </location>
</feature>
<dbReference type="AlphaFoldDB" id="A0A450RZJ0"/>
<proteinExistence type="predicted"/>
<dbReference type="Gene3D" id="3.90.1580.10">
    <property type="entry name" value="paralog of FGE (formylglycine-generating enzyme)"/>
    <property type="match status" value="1"/>
</dbReference>
<evidence type="ECO:0000259" key="3">
    <source>
        <dbReference type="Pfam" id="PF03781"/>
    </source>
</evidence>
<reference evidence="4" key="1">
    <citation type="submission" date="2019-02" db="EMBL/GenBank/DDBJ databases">
        <authorList>
            <person name="Gruber-Vodicka R. H."/>
            <person name="Seah K. B. B."/>
        </authorList>
    </citation>
    <scope>NUCLEOTIDE SEQUENCE</scope>
    <source>
        <strain evidence="4">BECK_DK161</strain>
    </source>
</reference>
<keyword evidence="2" id="KW-0732">Signal</keyword>
<dbReference type="Pfam" id="PF03781">
    <property type="entry name" value="FGE-sulfatase"/>
    <property type="match status" value="1"/>
</dbReference>
<dbReference type="InterPro" id="IPR042095">
    <property type="entry name" value="SUMF_sf"/>
</dbReference>
<dbReference type="InterPro" id="IPR005532">
    <property type="entry name" value="SUMF_dom"/>
</dbReference>
<name>A0A450RZJ0_9GAMM</name>
<feature type="chain" id="PRO_5019171754" evidence="2">
    <location>
        <begin position="28"/>
        <end position="896"/>
    </location>
</feature>
<dbReference type="PANTHER" id="PTHR23150:SF35">
    <property type="entry name" value="BLL6746 PROTEIN"/>
    <property type="match status" value="1"/>
</dbReference>
<dbReference type="EMBL" id="CAADEY010000009">
    <property type="protein sequence ID" value="VFJ44689.1"/>
    <property type="molecule type" value="Genomic_DNA"/>
</dbReference>
<feature type="region of interest" description="Disordered" evidence="1">
    <location>
        <begin position="588"/>
        <end position="642"/>
    </location>
</feature>
<evidence type="ECO:0000256" key="1">
    <source>
        <dbReference type="SAM" id="MobiDB-lite"/>
    </source>
</evidence>
<dbReference type="PANTHER" id="PTHR23150">
    <property type="entry name" value="SULFATASE MODIFYING FACTOR 1, 2"/>
    <property type="match status" value="1"/>
</dbReference>
<feature type="compositionally biased region" description="Polar residues" evidence="1">
    <location>
        <begin position="631"/>
        <end position="642"/>
    </location>
</feature>
<dbReference type="SUPFAM" id="SSF56436">
    <property type="entry name" value="C-type lectin-like"/>
    <property type="match status" value="1"/>
</dbReference>
<organism evidence="4">
    <name type="scientific">Candidatus Kentrum sp. DK</name>
    <dbReference type="NCBI Taxonomy" id="2126562"/>
    <lineage>
        <taxon>Bacteria</taxon>
        <taxon>Pseudomonadati</taxon>
        <taxon>Pseudomonadota</taxon>
        <taxon>Gammaproteobacteria</taxon>
        <taxon>Candidatus Kentrum</taxon>
    </lineage>
</organism>
<feature type="signal peptide" evidence="2">
    <location>
        <begin position="1"/>
        <end position="27"/>
    </location>
</feature>
<protein>
    <submittedName>
        <fullName evidence="4">Formylglycine-generating enzyme, required for sulfatase activity, contains SUMF1/FGE domain</fullName>
    </submittedName>
</protein>
<sequence>MTIVRTLHAIWALCLAGLLLCMNNALALDANCRNADEEMAGLDRTLRDALITTIPGERGRFVKIAGGTVQRIERLPVCTIPIDPGLGVTTTYRHGEIARLKFQAISALIKTLPATGARPTIRQLSGMGSALAQLDGFLSMGGGDTGAIKAMRDNLVERIEGVRVRPAGLAPTGSILPGQEILIAQEIAVDDKGLVFSQFVLDSRAKWAGWRAVKAKAIGGGWRPEGYAVGIEIAVPDPASLVDRHRSTLARWLARGAALRLGRSDRMTPDRYAARRALMGESPCAGIWLLDTGGAPALRLYDLRHSELIAQWSLGEGQLDPALAGVVWRILARMPTNQQSISSPAKAFGKRLSLPLVPFLKNAEDLSRLPGKGNIGLVLRYRNPDCVSPGIVSLPHCSALQLECAARPGLEAYLVTNGRRTGHWNATDWYGNKGAFNQDMDAIRRLATGQSVPPSSQITTVAPQEIPAPVREIVTPPGAIAPVEDRVIPPEGAFPVPAAPSVPGVAPRAREEPLTPEWESPLPPKQYRLTVHATPNNARIRNMTIKPEYQPGKKIKEGEHEIEVSAPGFVTQQRWIMLDKDTEISVVLEPIPEDPQKTREEGKAPPSLSRAQESAPPTAAAGKLTPELDSVGNTGNTRRSRTILQDTLGDGAYGPGMIVIPAGSFQMGSPGSEFGHTSSEAPQHLVHIAEPFALGVTEVTFADYDRFATATGRELPGDNGWGRGKRPVVNVSWWEATAYTAWLSEQTGWNYRLPSEAEWEYAARAGTATPFFTGRCIDTDTANHDGNYAYAGCAKTGMRREKTVPTGSLPANPWGLYEMHGNVDEWTADCLHGSYQGAPADGRAWGKKNAGNCFYHMIRGGSWKTPPSLLRSASRYHMQEATKQNDLGFRVAKSLK</sequence>
<accession>A0A450RZJ0</accession>
<dbReference type="InterPro" id="IPR016187">
    <property type="entry name" value="CTDL_fold"/>
</dbReference>
<dbReference type="GO" id="GO:0120147">
    <property type="term" value="F:formylglycine-generating oxidase activity"/>
    <property type="evidence" value="ECO:0007669"/>
    <property type="project" value="TreeGrafter"/>
</dbReference>
<feature type="compositionally biased region" description="Basic and acidic residues" evidence="1">
    <location>
        <begin position="594"/>
        <end position="603"/>
    </location>
</feature>
<dbReference type="InterPro" id="IPR051043">
    <property type="entry name" value="Sulfatase_Mod_Factor_Kinase"/>
</dbReference>
<evidence type="ECO:0000256" key="2">
    <source>
        <dbReference type="SAM" id="SignalP"/>
    </source>
</evidence>
<evidence type="ECO:0000313" key="4">
    <source>
        <dbReference type="EMBL" id="VFJ44689.1"/>
    </source>
</evidence>